<sequence>MSNFNLRPIPKEIRYKLLQKQKAFARQSITEATSANKSLELDDDFLNFHNRSTWAHMIGLTVIPGEDEKERIAIIGAGELNQEPAANEPLMKSTFDSIYRPLKDNKNTLYRPISGIKSISTRYEGTLKAARECTVNFTIFSLEDLDRLSPYFFRVGSEVLVEFGWNVA</sequence>
<proteinExistence type="predicted"/>
<gene>
    <name evidence="1" type="ORF">METZ01_LOCUS255379</name>
</gene>
<organism evidence="1">
    <name type="scientific">marine metagenome</name>
    <dbReference type="NCBI Taxonomy" id="408172"/>
    <lineage>
        <taxon>unclassified sequences</taxon>
        <taxon>metagenomes</taxon>
        <taxon>ecological metagenomes</taxon>
    </lineage>
</organism>
<reference evidence="1" key="1">
    <citation type="submission" date="2018-05" db="EMBL/GenBank/DDBJ databases">
        <authorList>
            <person name="Lanie J.A."/>
            <person name="Ng W.-L."/>
            <person name="Kazmierczak K.M."/>
            <person name="Andrzejewski T.M."/>
            <person name="Davidsen T.M."/>
            <person name="Wayne K.J."/>
            <person name="Tettelin H."/>
            <person name="Glass J.I."/>
            <person name="Rusch D."/>
            <person name="Podicherti R."/>
            <person name="Tsui H.-C.T."/>
            <person name="Winkler M.E."/>
        </authorList>
    </citation>
    <scope>NUCLEOTIDE SEQUENCE</scope>
</reference>
<name>A0A382IT34_9ZZZZ</name>
<protein>
    <submittedName>
        <fullName evidence="1">Uncharacterized protein</fullName>
    </submittedName>
</protein>
<accession>A0A382IT34</accession>
<dbReference type="AlphaFoldDB" id="A0A382IT34"/>
<dbReference type="EMBL" id="UINC01069278">
    <property type="protein sequence ID" value="SVC02525.1"/>
    <property type="molecule type" value="Genomic_DNA"/>
</dbReference>
<evidence type="ECO:0000313" key="1">
    <source>
        <dbReference type="EMBL" id="SVC02525.1"/>
    </source>
</evidence>
<feature type="non-terminal residue" evidence="1">
    <location>
        <position position="168"/>
    </location>
</feature>